<evidence type="ECO:0000313" key="2">
    <source>
        <dbReference type="EMBL" id="GAH02930.1"/>
    </source>
</evidence>
<protein>
    <submittedName>
        <fullName evidence="2">Uncharacterized protein</fullName>
    </submittedName>
</protein>
<evidence type="ECO:0000256" key="1">
    <source>
        <dbReference type="SAM" id="MobiDB-lite"/>
    </source>
</evidence>
<dbReference type="EMBL" id="BART01026947">
    <property type="protein sequence ID" value="GAH02930.1"/>
    <property type="molecule type" value="Genomic_DNA"/>
</dbReference>
<feature type="non-terminal residue" evidence="2">
    <location>
        <position position="137"/>
    </location>
</feature>
<accession>X1D3U9</accession>
<name>X1D3U9_9ZZZZ</name>
<dbReference type="AlphaFoldDB" id="X1D3U9"/>
<proteinExistence type="predicted"/>
<sequence length="137" mass="15495">MEETQTIAMEETQNTEVSISHKVKEIEEGLSDVRKEFGQTSEDMKSTVSSLQNAVIDIRSAVSEIENPFNVLRLITSEKDLEGLPGAKHIDERKNLQKPGEEVYQNHETSAEEEHREIIVEKKESVRIFPTSISRAG</sequence>
<gene>
    <name evidence="2" type="ORF">S01H4_47903</name>
</gene>
<reference evidence="2" key="1">
    <citation type="journal article" date="2014" name="Front. Microbiol.">
        <title>High frequency of phylogenetically diverse reductive dehalogenase-homologous genes in deep subseafloor sedimentary metagenomes.</title>
        <authorList>
            <person name="Kawai M."/>
            <person name="Futagami T."/>
            <person name="Toyoda A."/>
            <person name="Takaki Y."/>
            <person name="Nishi S."/>
            <person name="Hori S."/>
            <person name="Arai W."/>
            <person name="Tsubouchi T."/>
            <person name="Morono Y."/>
            <person name="Uchiyama I."/>
            <person name="Ito T."/>
            <person name="Fujiyama A."/>
            <person name="Inagaki F."/>
            <person name="Takami H."/>
        </authorList>
    </citation>
    <scope>NUCLEOTIDE SEQUENCE</scope>
    <source>
        <strain evidence="2">Expedition CK06-06</strain>
    </source>
</reference>
<comment type="caution">
    <text evidence="2">The sequence shown here is derived from an EMBL/GenBank/DDBJ whole genome shotgun (WGS) entry which is preliminary data.</text>
</comment>
<feature type="region of interest" description="Disordered" evidence="1">
    <location>
        <begin position="96"/>
        <end position="115"/>
    </location>
</feature>
<organism evidence="2">
    <name type="scientific">marine sediment metagenome</name>
    <dbReference type="NCBI Taxonomy" id="412755"/>
    <lineage>
        <taxon>unclassified sequences</taxon>
        <taxon>metagenomes</taxon>
        <taxon>ecological metagenomes</taxon>
    </lineage>
</organism>